<dbReference type="PANTHER" id="PTHR47691:SF3">
    <property type="entry name" value="HTH-TYPE TRANSCRIPTIONAL REGULATOR RV0890C-RELATED"/>
    <property type="match status" value="1"/>
</dbReference>
<protein>
    <recommendedName>
        <fullName evidence="1">HTH cro/C1-type domain-containing protein</fullName>
    </recommendedName>
</protein>
<dbReference type="InterPro" id="IPR002182">
    <property type="entry name" value="NB-ARC"/>
</dbReference>
<dbReference type="Gene3D" id="3.40.50.300">
    <property type="entry name" value="P-loop containing nucleotide triphosphate hydrolases"/>
    <property type="match status" value="1"/>
</dbReference>
<dbReference type="PROSITE" id="PS50943">
    <property type="entry name" value="HTH_CROC1"/>
    <property type="match status" value="1"/>
</dbReference>
<sequence length="289" mass="30654">MHEIASFGHWLKLRRVALQLSQAELASRVGCAAITIRKIEADERRPSAQIAELLAQHLELTPDERAAFLAAAQAVISPLRLAAPFQPAAAMLTRGSLPTPPTALVGRAAEIAAVCILLRRNELRVLTLTGPGGVGKTRLALEAGREVQSAFDDGAWFVPLAPIAEPALLLSAIAQTLGTQELPGQTLQQTVQSALRDRQILLVLDNFEQIHAAVLQLAELLAALPTLKLLVTSRIPLRITAEHQFPVPPLTLPNPQAEPGAGEPPASAAVALFAARAQAVKPDFAIPPA</sequence>
<dbReference type="GO" id="GO:0003677">
    <property type="term" value="F:DNA binding"/>
    <property type="evidence" value="ECO:0007669"/>
    <property type="project" value="InterPro"/>
</dbReference>
<dbReference type="GO" id="GO:0043531">
    <property type="term" value="F:ADP binding"/>
    <property type="evidence" value="ECO:0007669"/>
    <property type="project" value="InterPro"/>
</dbReference>
<dbReference type="PRINTS" id="PR00364">
    <property type="entry name" value="DISEASERSIST"/>
</dbReference>
<comment type="caution">
    <text evidence="2">The sequence shown here is derived from an EMBL/GenBank/DDBJ whole genome shotgun (WGS) entry which is preliminary data.</text>
</comment>
<reference evidence="2 3" key="1">
    <citation type="submission" date="2015-09" db="EMBL/GenBank/DDBJ databases">
        <title>Draft genome sequence of Kouleothrix aurantiaca JCM 19913.</title>
        <authorList>
            <person name="Hemp J."/>
        </authorList>
    </citation>
    <scope>NUCLEOTIDE SEQUENCE [LARGE SCALE GENOMIC DNA]</scope>
    <source>
        <strain evidence="2 3">COM-B</strain>
    </source>
</reference>
<organism evidence="2 3">
    <name type="scientific">Kouleothrix aurantiaca</name>
    <dbReference type="NCBI Taxonomy" id="186479"/>
    <lineage>
        <taxon>Bacteria</taxon>
        <taxon>Bacillati</taxon>
        <taxon>Chloroflexota</taxon>
        <taxon>Chloroflexia</taxon>
        <taxon>Chloroflexales</taxon>
        <taxon>Roseiflexineae</taxon>
        <taxon>Roseiflexaceae</taxon>
        <taxon>Kouleothrix</taxon>
    </lineage>
</organism>
<dbReference type="SUPFAM" id="SSF52540">
    <property type="entry name" value="P-loop containing nucleoside triphosphate hydrolases"/>
    <property type="match status" value="1"/>
</dbReference>
<dbReference type="InterPro" id="IPR010982">
    <property type="entry name" value="Lambda_DNA-bd_dom_sf"/>
</dbReference>
<keyword evidence="3" id="KW-1185">Reference proteome</keyword>
<dbReference type="PANTHER" id="PTHR47691">
    <property type="entry name" value="REGULATOR-RELATED"/>
    <property type="match status" value="1"/>
</dbReference>
<dbReference type="Proteomes" id="UP000050509">
    <property type="component" value="Unassembled WGS sequence"/>
</dbReference>
<dbReference type="CDD" id="cd00093">
    <property type="entry name" value="HTH_XRE"/>
    <property type="match status" value="1"/>
</dbReference>
<evidence type="ECO:0000313" key="2">
    <source>
        <dbReference type="EMBL" id="KPV53513.1"/>
    </source>
</evidence>
<dbReference type="Pfam" id="PF13560">
    <property type="entry name" value="HTH_31"/>
    <property type="match status" value="1"/>
</dbReference>
<dbReference type="Gene3D" id="1.10.260.40">
    <property type="entry name" value="lambda repressor-like DNA-binding domains"/>
    <property type="match status" value="1"/>
</dbReference>
<proteinExistence type="predicted"/>
<name>A0A0P9DCK9_9CHLR</name>
<dbReference type="Pfam" id="PF00931">
    <property type="entry name" value="NB-ARC"/>
    <property type="match status" value="1"/>
</dbReference>
<dbReference type="EMBL" id="LJCR01000241">
    <property type="protein sequence ID" value="KPV53513.1"/>
    <property type="molecule type" value="Genomic_DNA"/>
</dbReference>
<evidence type="ECO:0000313" key="3">
    <source>
        <dbReference type="Proteomes" id="UP000050509"/>
    </source>
</evidence>
<dbReference type="AlphaFoldDB" id="A0A0P9DCK9"/>
<gene>
    <name evidence="2" type="ORF">SE17_09215</name>
</gene>
<accession>A0A0P9DCK9</accession>
<evidence type="ECO:0000259" key="1">
    <source>
        <dbReference type="PROSITE" id="PS50943"/>
    </source>
</evidence>
<dbReference type="InterPro" id="IPR001387">
    <property type="entry name" value="Cro/C1-type_HTH"/>
</dbReference>
<dbReference type="SMART" id="SM00530">
    <property type="entry name" value="HTH_XRE"/>
    <property type="match status" value="1"/>
</dbReference>
<dbReference type="SUPFAM" id="SSF47413">
    <property type="entry name" value="lambda repressor-like DNA-binding domains"/>
    <property type="match status" value="1"/>
</dbReference>
<feature type="non-terminal residue" evidence="2">
    <location>
        <position position="289"/>
    </location>
</feature>
<dbReference type="InterPro" id="IPR027417">
    <property type="entry name" value="P-loop_NTPase"/>
</dbReference>
<feature type="domain" description="HTH cro/C1-type" evidence="1">
    <location>
        <begin position="11"/>
        <end position="65"/>
    </location>
</feature>